<dbReference type="CDD" id="cd14348">
    <property type="entry name" value="UBA_p47"/>
    <property type="match status" value="1"/>
</dbReference>
<dbReference type="Pfam" id="PF00789">
    <property type="entry name" value="UBX"/>
    <property type="match status" value="1"/>
</dbReference>
<gene>
    <name evidence="5" type="primary">SHP1</name>
    <name evidence="5" type="ORF">GGI25_004611</name>
</gene>
<name>A0A9W8G3T9_9FUNG</name>
<dbReference type="InterPro" id="IPR036241">
    <property type="entry name" value="NSFL1C_SEP_dom_sf"/>
</dbReference>
<dbReference type="Pfam" id="PF14555">
    <property type="entry name" value="UBA_4"/>
    <property type="match status" value="1"/>
</dbReference>
<dbReference type="SUPFAM" id="SSF54236">
    <property type="entry name" value="Ubiquitin-like"/>
    <property type="match status" value="1"/>
</dbReference>
<dbReference type="GO" id="GO:0061025">
    <property type="term" value="P:membrane fusion"/>
    <property type="evidence" value="ECO:0007669"/>
    <property type="project" value="TreeGrafter"/>
</dbReference>
<evidence type="ECO:0000313" key="5">
    <source>
        <dbReference type="EMBL" id="KAJ2673626.1"/>
    </source>
</evidence>
<dbReference type="InterPro" id="IPR001012">
    <property type="entry name" value="UBX_dom"/>
</dbReference>
<feature type="region of interest" description="Disordered" evidence="1">
    <location>
        <begin position="313"/>
        <end position="375"/>
    </location>
</feature>
<evidence type="ECO:0000256" key="1">
    <source>
        <dbReference type="SAM" id="MobiDB-lite"/>
    </source>
</evidence>
<dbReference type="GO" id="GO:0043130">
    <property type="term" value="F:ubiquitin binding"/>
    <property type="evidence" value="ECO:0007669"/>
    <property type="project" value="TreeGrafter"/>
</dbReference>
<evidence type="ECO:0000259" key="3">
    <source>
        <dbReference type="PROSITE" id="PS50053"/>
    </source>
</evidence>
<dbReference type="PANTHER" id="PTHR23333">
    <property type="entry name" value="UBX DOMAIN CONTAINING PROTEIN"/>
    <property type="match status" value="1"/>
</dbReference>
<dbReference type="Gene3D" id="3.10.20.90">
    <property type="entry name" value="Phosphatidylinositol 3-kinase Catalytic Subunit, Chain A, domain 1"/>
    <property type="match status" value="1"/>
</dbReference>
<dbReference type="InterPro" id="IPR009060">
    <property type="entry name" value="UBA-like_sf"/>
</dbReference>
<evidence type="ECO:0000259" key="2">
    <source>
        <dbReference type="PROSITE" id="PS50033"/>
    </source>
</evidence>
<dbReference type="Proteomes" id="UP001151518">
    <property type="component" value="Unassembled WGS sequence"/>
</dbReference>
<feature type="region of interest" description="Disordered" evidence="1">
    <location>
        <begin position="176"/>
        <end position="249"/>
    </location>
</feature>
<dbReference type="CDD" id="cd01770">
    <property type="entry name" value="UBX_UBXN2"/>
    <property type="match status" value="1"/>
</dbReference>
<evidence type="ECO:0000259" key="4">
    <source>
        <dbReference type="PROSITE" id="PS51399"/>
    </source>
</evidence>
<organism evidence="5 6">
    <name type="scientific">Coemansia spiralis</name>
    <dbReference type="NCBI Taxonomy" id="417178"/>
    <lineage>
        <taxon>Eukaryota</taxon>
        <taxon>Fungi</taxon>
        <taxon>Fungi incertae sedis</taxon>
        <taxon>Zoopagomycota</taxon>
        <taxon>Kickxellomycotina</taxon>
        <taxon>Kickxellomycetes</taxon>
        <taxon>Kickxellales</taxon>
        <taxon>Kickxellaceae</taxon>
        <taxon>Coemansia</taxon>
    </lineage>
</organism>
<feature type="domain" description="SEP" evidence="4">
    <location>
        <begin position="251"/>
        <end position="316"/>
    </location>
</feature>
<dbReference type="Gene3D" id="1.10.8.10">
    <property type="entry name" value="DNA helicase RuvA subunit, C-terminal domain"/>
    <property type="match status" value="1"/>
</dbReference>
<dbReference type="SMART" id="SM00553">
    <property type="entry name" value="SEP"/>
    <property type="match status" value="1"/>
</dbReference>
<dbReference type="SUPFAM" id="SSF102848">
    <property type="entry name" value="NSFL1 (p97 ATPase) cofactor p47, SEP domain"/>
    <property type="match status" value="1"/>
</dbReference>
<dbReference type="GO" id="GO:0007030">
    <property type="term" value="P:Golgi organization"/>
    <property type="evidence" value="ECO:0007669"/>
    <property type="project" value="TreeGrafter"/>
</dbReference>
<dbReference type="GO" id="GO:0000045">
    <property type="term" value="P:autophagosome assembly"/>
    <property type="evidence" value="ECO:0007669"/>
    <property type="project" value="TreeGrafter"/>
</dbReference>
<dbReference type="FunFam" id="3.30.420.210:FF:000002">
    <property type="entry name" value="UBX domain-containing protein 1"/>
    <property type="match status" value="1"/>
</dbReference>
<dbReference type="Pfam" id="PF08059">
    <property type="entry name" value="SEP"/>
    <property type="match status" value="1"/>
</dbReference>
<dbReference type="GO" id="GO:0005634">
    <property type="term" value="C:nucleus"/>
    <property type="evidence" value="ECO:0007669"/>
    <property type="project" value="TreeGrafter"/>
</dbReference>
<feature type="compositionally biased region" description="Low complexity" evidence="1">
    <location>
        <begin position="93"/>
        <end position="108"/>
    </location>
</feature>
<dbReference type="PANTHER" id="PTHR23333:SF20">
    <property type="entry name" value="NSFL1 COFACTOR P47"/>
    <property type="match status" value="1"/>
</dbReference>
<feature type="domain" description="Ubiquitin-like" evidence="3">
    <location>
        <begin position="378"/>
        <end position="452"/>
    </location>
</feature>
<sequence>MSNNTEQKDLIQQWLAVNPGTEDQAQFYLEANNWDLNAALSNFYEEPPLSEGLPPAYHQGDPALPLDPNLVPAGASSHPLAAAPVVSAGSLDVPTTTPQVPSTPSASVPRRRYGSGARIATLSSLSTSDDAGAAGDPQEWYTGGEHSGMAVLPQGQGNAGDGARRGSLVDRILRRATEASDAGPSTQDEPAKKRKPFAGRGRRLGGDNGDNEAHQEAYSDDDDDDDDDYAPSSEDEHEHDDGGAFGDDGEIAIRDMTFWRNGFSIGDGPLHNIEDPVNRQNLEAILQGRAPLEVLNVRPGQRVEMRVTDRRGEDYVPPAAPPVKPFSGTGHRLGGITSSSSSGGVASSSSQQGQQQEQEAQTGPGGKQISLDPSQPTVQVQIRLADGTRLVAKVNPSHTIGDLRDYVISQRPATAARPFSFKVIMPPKVLSDDTATVEQTGIANSAITQHFV</sequence>
<dbReference type="GO" id="GO:0031468">
    <property type="term" value="P:nuclear membrane reassembly"/>
    <property type="evidence" value="ECO:0007669"/>
    <property type="project" value="TreeGrafter"/>
</dbReference>
<dbReference type="PROSITE" id="PS50053">
    <property type="entry name" value="UBIQUITIN_2"/>
    <property type="match status" value="1"/>
</dbReference>
<dbReference type="InterPro" id="IPR029071">
    <property type="entry name" value="Ubiquitin-like_domsf"/>
</dbReference>
<dbReference type="SUPFAM" id="SSF46934">
    <property type="entry name" value="UBA-like"/>
    <property type="match status" value="1"/>
</dbReference>
<feature type="domain" description="UBX" evidence="2">
    <location>
        <begin position="373"/>
        <end position="450"/>
    </location>
</feature>
<protein>
    <submittedName>
        <fullName evidence="5">Protein phosphatase regulator</fullName>
    </submittedName>
</protein>
<evidence type="ECO:0000313" key="6">
    <source>
        <dbReference type="Proteomes" id="UP001151518"/>
    </source>
</evidence>
<feature type="compositionally biased region" description="Low complexity" evidence="1">
    <location>
        <begin position="334"/>
        <end position="362"/>
    </location>
</feature>
<dbReference type="PROSITE" id="PS50033">
    <property type="entry name" value="UBX"/>
    <property type="match status" value="1"/>
</dbReference>
<feature type="compositionally biased region" description="Acidic residues" evidence="1">
    <location>
        <begin position="218"/>
        <end position="233"/>
    </location>
</feature>
<dbReference type="AlphaFoldDB" id="A0A9W8G3T9"/>
<feature type="compositionally biased region" description="Basic residues" evidence="1">
    <location>
        <begin position="192"/>
        <end position="203"/>
    </location>
</feature>
<dbReference type="EMBL" id="JANBTW010000065">
    <property type="protein sequence ID" value="KAJ2673626.1"/>
    <property type="molecule type" value="Genomic_DNA"/>
</dbReference>
<dbReference type="InterPro" id="IPR012989">
    <property type="entry name" value="SEP_domain"/>
</dbReference>
<dbReference type="InterPro" id="IPR000626">
    <property type="entry name" value="Ubiquitin-like_dom"/>
</dbReference>
<reference evidence="5" key="1">
    <citation type="submission" date="2022-07" db="EMBL/GenBank/DDBJ databases">
        <title>Phylogenomic reconstructions and comparative analyses of Kickxellomycotina fungi.</title>
        <authorList>
            <person name="Reynolds N.K."/>
            <person name="Stajich J.E."/>
            <person name="Barry K."/>
            <person name="Grigoriev I.V."/>
            <person name="Crous P."/>
            <person name="Smith M.E."/>
        </authorList>
    </citation>
    <scope>NUCLEOTIDE SEQUENCE</scope>
    <source>
        <strain evidence="5">NRRL 3115</strain>
    </source>
</reference>
<dbReference type="Gene3D" id="3.30.420.210">
    <property type="entry name" value="SEP domain"/>
    <property type="match status" value="1"/>
</dbReference>
<dbReference type="GO" id="GO:0043161">
    <property type="term" value="P:proteasome-mediated ubiquitin-dependent protein catabolic process"/>
    <property type="evidence" value="ECO:0007669"/>
    <property type="project" value="TreeGrafter"/>
</dbReference>
<dbReference type="OrthoDB" id="25887at2759"/>
<dbReference type="PROSITE" id="PS51399">
    <property type="entry name" value="SEP"/>
    <property type="match status" value="1"/>
</dbReference>
<accession>A0A9W8G3T9</accession>
<proteinExistence type="predicted"/>
<feature type="region of interest" description="Disordered" evidence="1">
    <location>
        <begin position="92"/>
        <end position="164"/>
    </location>
</feature>
<comment type="caution">
    <text evidence="5">The sequence shown here is derived from an EMBL/GenBank/DDBJ whole genome shotgun (WGS) entry which is preliminary data.</text>
</comment>
<dbReference type="GO" id="GO:0005829">
    <property type="term" value="C:cytosol"/>
    <property type="evidence" value="ECO:0007669"/>
    <property type="project" value="TreeGrafter"/>
</dbReference>